<dbReference type="RefSeq" id="WP_068303426.1">
    <property type="nucleotide sequence ID" value="NZ_FNAK01000009.1"/>
</dbReference>
<evidence type="ECO:0000313" key="3">
    <source>
        <dbReference type="Proteomes" id="UP000183685"/>
    </source>
</evidence>
<proteinExistence type="predicted"/>
<organism evidence="2 3">
    <name type="scientific">Kordiimonas lacus</name>
    <dbReference type="NCBI Taxonomy" id="637679"/>
    <lineage>
        <taxon>Bacteria</taxon>
        <taxon>Pseudomonadati</taxon>
        <taxon>Pseudomonadota</taxon>
        <taxon>Alphaproteobacteria</taxon>
        <taxon>Kordiimonadales</taxon>
        <taxon>Kordiimonadaceae</taxon>
        <taxon>Kordiimonas</taxon>
    </lineage>
</organism>
<accession>A0A1G7F0P9</accession>
<gene>
    <name evidence="2" type="ORF">SAMN04488071_3569</name>
</gene>
<keyword evidence="1" id="KW-0732">Signal</keyword>
<dbReference type="OrthoDB" id="8443076at2"/>
<dbReference type="STRING" id="637679.GCA_001550055_01541"/>
<dbReference type="AlphaFoldDB" id="A0A1G7F0P9"/>
<sequence>MVQNPVILGLAFFFIAIAVISPQAEADGANAPQGQPALVRVYTHGEGQFGMLRWDGTMEGAGVDLLACSLKRLGVPYTLGAVSMSRSIRLEKDGLQDIWFPTYDTGDPALEGLLVGPIGYMNIYWFTLKDRALDVTSEAFRKTARVTAFPGSRPERLLHDGGFNHIEGSDDENRLALWLAEGRVDALLAADFSQTLKPGAQALLGLMDRRLFIRYPMAFQLAPQFAAAYPGFQPQMQTALDVCRQ</sequence>
<evidence type="ECO:0000256" key="1">
    <source>
        <dbReference type="SAM" id="SignalP"/>
    </source>
</evidence>
<dbReference type="SUPFAM" id="SSF53850">
    <property type="entry name" value="Periplasmic binding protein-like II"/>
    <property type="match status" value="1"/>
</dbReference>
<dbReference type="Proteomes" id="UP000183685">
    <property type="component" value="Unassembled WGS sequence"/>
</dbReference>
<dbReference type="EMBL" id="FNAK01000009">
    <property type="protein sequence ID" value="SDE69528.1"/>
    <property type="molecule type" value="Genomic_DNA"/>
</dbReference>
<name>A0A1G7F0P9_9PROT</name>
<feature type="signal peptide" evidence="1">
    <location>
        <begin position="1"/>
        <end position="26"/>
    </location>
</feature>
<feature type="chain" id="PRO_5010373932" evidence="1">
    <location>
        <begin position="27"/>
        <end position="245"/>
    </location>
</feature>
<reference evidence="2 3" key="1">
    <citation type="submission" date="2016-10" db="EMBL/GenBank/DDBJ databases">
        <authorList>
            <person name="de Groot N.N."/>
        </authorList>
    </citation>
    <scope>NUCLEOTIDE SEQUENCE [LARGE SCALE GENOMIC DNA]</scope>
    <source>
        <strain evidence="2 3">CGMCC 1.9109</strain>
    </source>
</reference>
<evidence type="ECO:0000313" key="2">
    <source>
        <dbReference type="EMBL" id="SDE69528.1"/>
    </source>
</evidence>
<keyword evidence="3" id="KW-1185">Reference proteome</keyword>
<protein>
    <submittedName>
        <fullName evidence="2">Amino acid ABC transporter substrate-binding protein, PAAT family</fullName>
    </submittedName>
</protein>